<evidence type="ECO:0000313" key="2">
    <source>
        <dbReference type="EMBL" id="KAG0661159.1"/>
    </source>
</evidence>
<feature type="region of interest" description="Disordered" evidence="1">
    <location>
        <begin position="382"/>
        <end position="578"/>
    </location>
</feature>
<feature type="compositionally biased region" description="Low complexity" evidence="1">
    <location>
        <begin position="105"/>
        <end position="123"/>
    </location>
</feature>
<feature type="compositionally biased region" description="Basic and acidic residues" evidence="1">
    <location>
        <begin position="410"/>
        <end position="430"/>
    </location>
</feature>
<feature type="region of interest" description="Disordered" evidence="1">
    <location>
        <begin position="102"/>
        <end position="362"/>
    </location>
</feature>
<feature type="compositionally biased region" description="Acidic residues" evidence="1">
    <location>
        <begin position="191"/>
        <end position="206"/>
    </location>
</feature>
<feature type="compositionally biased region" description="Low complexity" evidence="1">
    <location>
        <begin position="131"/>
        <end position="144"/>
    </location>
</feature>
<dbReference type="EMBL" id="PUHQ01000037">
    <property type="protein sequence ID" value="KAG0661159.1"/>
    <property type="molecule type" value="Genomic_DNA"/>
</dbReference>
<keyword evidence="3" id="KW-1185">Reference proteome</keyword>
<protein>
    <submittedName>
        <fullName evidence="2">Uncharacterized protein</fullName>
    </submittedName>
</protein>
<proteinExistence type="predicted"/>
<feature type="compositionally biased region" description="Polar residues" evidence="1">
    <location>
        <begin position="564"/>
        <end position="578"/>
    </location>
</feature>
<dbReference type="AlphaFoldDB" id="A0A9P6W338"/>
<feature type="compositionally biased region" description="Polar residues" evidence="1">
    <location>
        <begin position="398"/>
        <end position="409"/>
    </location>
</feature>
<gene>
    <name evidence="2" type="ORF">C6P46_004113</name>
</gene>
<feature type="compositionally biased region" description="Gly residues" evidence="1">
    <location>
        <begin position="286"/>
        <end position="296"/>
    </location>
</feature>
<comment type="caution">
    <text evidence="2">The sequence shown here is derived from an EMBL/GenBank/DDBJ whole genome shotgun (WGS) entry which is preliminary data.</text>
</comment>
<evidence type="ECO:0000256" key="1">
    <source>
        <dbReference type="SAM" id="MobiDB-lite"/>
    </source>
</evidence>
<organism evidence="2 3">
    <name type="scientific">Rhodotorula mucilaginosa</name>
    <name type="common">Yeast</name>
    <name type="synonym">Rhodotorula rubra</name>
    <dbReference type="NCBI Taxonomy" id="5537"/>
    <lineage>
        <taxon>Eukaryota</taxon>
        <taxon>Fungi</taxon>
        <taxon>Dikarya</taxon>
        <taxon>Basidiomycota</taxon>
        <taxon>Pucciniomycotina</taxon>
        <taxon>Microbotryomycetes</taxon>
        <taxon>Sporidiobolales</taxon>
        <taxon>Sporidiobolaceae</taxon>
        <taxon>Rhodotorula</taxon>
    </lineage>
</organism>
<sequence length="608" mass="64451">MIKAIADIPAIPGLSMSSSLLWSRDAAANLPPVPYFEPCVHCLDYVLFGPFIRDLLPMPRSNLRAGSIRHHPAESRARRMPRPTSAQILASQLEQAMAFYATKDSSPPSSSSGAASSSTQTLAPPQPPPAAVSSSSSQSQSSQSGNGTAKGAKERNVARSGSLSRLPPLPAHSLERPPLALETARSVPLKDDDDVLPDDDDDDELAEFGYGRRNRGPKKESLLDILNSEPPPWMNQPASSSSFSLDPVAVGAGESKSSSSLTSKLRRRLRASTTTNRSHGDLVSEGSGGRGGGGAVGLTTLRNSKSSTNLLLGSLGRKARPSGGGGGGRARANTGSSKSSPKTRAPHEFHDPSLPPRPPQMLPFDLTPLLITPMIANIAPTRTAAAAQTSGGKEKQASKSTTRAETPNDSTRHLHENGLLEDPKRKRDASFEEEVLAAAGTSDAHDDFSAPVQKRQDTFSISENSMSRPSESDQQPASSGTSSDVTAPSSSKNNSPDRDRSSTRSPSERTNSSPRRPVPEPLRTRTSLAELPPLRADSDESIISYASIQKSPTRGPMPRRISRKPTSSPSGTLAASSYVETRPAATVRDAQVIDRAAEWTLSPTEDAH</sequence>
<feature type="compositionally biased region" description="Polar residues" evidence="1">
    <location>
        <begin position="458"/>
        <end position="493"/>
    </location>
</feature>
<dbReference type="Proteomes" id="UP000777482">
    <property type="component" value="Unassembled WGS sequence"/>
</dbReference>
<reference evidence="2 3" key="1">
    <citation type="submission" date="2020-11" db="EMBL/GenBank/DDBJ databases">
        <title>Kefir isolates.</title>
        <authorList>
            <person name="Marcisauskas S."/>
            <person name="Kim Y."/>
            <person name="Blasche S."/>
        </authorList>
    </citation>
    <scope>NUCLEOTIDE SEQUENCE [LARGE SCALE GENOMIC DNA]</scope>
    <source>
        <strain evidence="2 3">KR</strain>
    </source>
</reference>
<name>A0A9P6W338_RHOMI</name>
<accession>A0A9P6W338</accession>
<feature type="compositionally biased region" description="Polar residues" evidence="1">
    <location>
        <begin position="300"/>
        <end position="311"/>
    </location>
</feature>
<dbReference type="OrthoDB" id="10558573at2759"/>
<feature type="compositionally biased region" description="Low complexity" evidence="1">
    <location>
        <begin position="503"/>
        <end position="515"/>
    </location>
</feature>
<evidence type="ECO:0000313" key="3">
    <source>
        <dbReference type="Proteomes" id="UP000777482"/>
    </source>
</evidence>